<evidence type="ECO:0000313" key="3">
    <source>
        <dbReference type="EMBL" id="PKA55462.1"/>
    </source>
</evidence>
<feature type="coiled-coil region" evidence="1">
    <location>
        <begin position="192"/>
        <end position="252"/>
    </location>
</feature>
<dbReference type="AlphaFoldDB" id="A0A2I0AIR7"/>
<keyword evidence="1" id="KW-0175">Coiled coil</keyword>
<dbReference type="Proteomes" id="UP000236161">
    <property type="component" value="Unassembled WGS sequence"/>
</dbReference>
<keyword evidence="4" id="KW-1185">Reference proteome</keyword>
<name>A0A2I0AIR7_9ASPA</name>
<reference evidence="3 4" key="1">
    <citation type="journal article" date="2017" name="Nature">
        <title>The Apostasia genome and the evolution of orchids.</title>
        <authorList>
            <person name="Zhang G.Q."/>
            <person name="Liu K.W."/>
            <person name="Li Z."/>
            <person name="Lohaus R."/>
            <person name="Hsiao Y.Y."/>
            <person name="Niu S.C."/>
            <person name="Wang J.Y."/>
            <person name="Lin Y.C."/>
            <person name="Xu Q."/>
            <person name="Chen L.J."/>
            <person name="Yoshida K."/>
            <person name="Fujiwara S."/>
            <person name="Wang Z.W."/>
            <person name="Zhang Y.Q."/>
            <person name="Mitsuda N."/>
            <person name="Wang M."/>
            <person name="Liu G.H."/>
            <person name="Pecoraro L."/>
            <person name="Huang H.X."/>
            <person name="Xiao X.J."/>
            <person name="Lin M."/>
            <person name="Wu X.Y."/>
            <person name="Wu W.L."/>
            <person name="Chen Y.Y."/>
            <person name="Chang S.B."/>
            <person name="Sakamoto S."/>
            <person name="Ohme-Takagi M."/>
            <person name="Yagi M."/>
            <person name="Zeng S.J."/>
            <person name="Shen C.Y."/>
            <person name="Yeh C.M."/>
            <person name="Luo Y.B."/>
            <person name="Tsai W.C."/>
            <person name="Van de Peer Y."/>
            <person name="Liu Z.J."/>
        </authorList>
    </citation>
    <scope>NUCLEOTIDE SEQUENCE [LARGE SCALE GENOMIC DNA]</scope>
    <source>
        <strain evidence="4">cv. Shenzhen</strain>
        <tissue evidence="3">Stem</tissue>
    </source>
</reference>
<protein>
    <submittedName>
        <fullName evidence="3">Uncharacterized protein</fullName>
    </submittedName>
</protein>
<proteinExistence type="predicted"/>
<feature type="region of interest" description="Disordered" evidence="2">
    <location>
        <begin position="110"/>
        <end position="134"/>
    </location>
</feature>
<organism evidence="3 4">
    <name type="scientific">Apostasia shenzhenica</name>
    <dbReference type="NCBI Taxonomy" id="1088818"/>
    <lineage>
        <taxon>Eukaryota</taxon>
        <taxon>Viridiplantae</taxon>
        <taxon>Streptophyta</taxon>
        <taxon>Embryophyta</taxon>
        <taxon>Tracheophyta</taxon>
        <taxon>Spermatophyta</taxon>
        <taxon>Magnoliopsida</taxon>
        <taxon>Liliopsida</taxon>
        <taxon>Asparagales</taxon>
        <taxon>Orchidaceae</taxon>
        <taxon>Apostasioideae</taxon>
        <taxon>Apostasia</taxon>
    </lineage>
</organism>
<sequence length="256" mass="27843">MSFPSIDRARCPYMRAWPRMQTMRPPSLNARLRLVNAHLGGLLFKRRRRRDHESTYPVRGAPLSRREFAGLYASSTKARTRPGSSRRGQSVGIHTISPVENTITLADDKPLPVANANGAPSSSPSTTAGVVGAPAQDQGTSVAASTLVGRVAGSAAPTVQALFDASGTGLVSQVFARTICRRLDQIKERASLDASEEQVTAIEQKLDEALALLRRLESTEAEKTIVDLELKCVRQERDLEAVSTRIEQLQKEKAAQ</sequence>
<evidence type="ECO:0000256" key="2">
    <source>
        <dbReference type="SAM" id="MobiDB-lite"/>
    </source>
</evidence>
<accession>A0A2I0AIR7</accession>
<feature type="compositionally biased region" description="Low complexity" evidence="2">
    <location>
        <begin position="112"/>
        <end position="132"/>
    </location>
</feature>
<evidence type="ECO:0000256" key="1">
    <source>
        <dbReference type="SAM" id="Coils"/>
    </source>
</evidence>
<evidence type="ECO:0000313" key="4">
    <source>
        <dbReference type="Proteomes" id="UP000236161"/>
    </source>
</evidence>
<dbReference type="EMBL" id="KZ451979">
    <property type="protein sequence ID" value="PKA55462.1"/>
    <property type="molecule type" value="Genomic_DNA"/>
</dbReference>
<gene>
    <name evidence="3" type="ORF">AXF42_Ash006664</name>
</gene>